<dbReference type="PANTHER" id="PTHR34212">
    <property type="entry name" value="OS02G0104200 PROTEIN"/>
    <property type="match status" value="1"/>
</dbReference>
<accession>A0A8X8B2E9</accession>
<feature type="coiled-coil region" evidence="1">
    <location>
        <begin position="20"/>
        <end position="69"/>
    </location>
</feature>
<sequence>MRWCERKFSKSLVKRRRNMVKDEFDRVKQAENKMRRLEIALATSAAIWAELEKKKQRKLEERKDGLEVKEQLRYVPRQSCAVQGIGFVSNGHGLGDSNWSPFTRESWDNNMGISGDLIAAQAVSSLHIIRKQ</sequence>
<evidence type="ECO:0000256" key="1">
    <source>
        <dbReference type="SAM" id="Coils"/>
    </source>
</evidence>
<dbReference type="EMBL" id="JAAMPC010000003">
    <property type="protein sequence ID" value="KAG2319268.1"/>
    <property type="molecule type" value="Genomic_DNA"/>
</dbReference>
<comment type="caution">
    <text evidence="2">The sequence shown here is derived from an EMBL/GenBank/DDBJ whole genome shotgun (WGS) entry which is preliminary data.</text>
</comment>
<organism evidence="2 3">
    <name type="scientific">Brassica carinata</name>
    <name type="common">Ethiopian mustard</name>
    <name type="synonym">Abyssinian cabbage</name>
    <dbReference type="NCBI Taxonomy" id="52824"/>
    <lineage>
        <taxon>Eukaryota</taxon>
        <taxon>Viridiplantae</taxon>
        <taxon>Streptophyta</taxon>
        <taxon>Embryophyta</taxon>
        <taxon>Tracheophyta</taxon>
        <taxon>Spermatophyta</taxon>
        <taxon>Magnoliopsida</taxon>
        <taxon>eudicotyledons</taxon>
        <taxon>Gunneridae</taxon>
        <taxon>Pentapetalae</taxon>
        <taxon>rosids</taxon>
        <taxon>malvids</taxon>
        <taxon>Brassicales</taxon>
        <taxon>Brassicaceae</taxon>
        <taxon>Brassiceae</taxon>
        <taxon>Brassica</taxon>
    </lineage>
</organism>
<protein>
    <submittedName>
        <fullName evidence="2">Uncharacterized protein</fullName>
    </submittedName>
</protein>
<evidence type="ECO:0000313" key="2">
    <source>
        <dbReference type="EMBL" id="KAG2319268.1"/>
    </source>
</evidence>
<proteinExistence type="predicted"/>
<gene>
    <name evidence="2" type="ORF">Bca52824_012481</name>
</gene>
<evidence type="ECO:0000313" key="3">
    <source>
        <dbReference type="Proteomes" id="UP000886595"/>
    </source>
</evidence>
<keyword evidence="3" id="KW-1185">Reference proteome</keyword>
<dbReference type="OrthoDB" id="1939301at2759"/>
<dbReference type="AlphaFoldDB" id="A0A8X8B2E9"/>
<name>A0A8X8B2E9_BRACI</name>
<reference evidence="2 3" key="1">
    <citation type="submission" date="2020-02" db="EMBL/GenBank/DDBJ databases">
        <authorList>
            <person name="Ma Q."/>
            <person name="Huang Y."/>
            <person name="Song X."/>
            <person name="Pei D."/>
        </authorList>
    </citation>
    <scope>NUCLEOTIDE SEQUENCE [LARGE SCALE GENOMIC DNA]</scope>
    <source>
        <strain evidence="2">Sxm20200214</strain>
        <tissue evidence="2">Leaf</tissue>
    </source>
</reference>
<dbReference type="Proteomes" id="UP000886595">
    <property type="component" value="Unassembled WGS sequence"/>
</dbReference>
<keyword evidence="1" id="KW-0175">Coiled coil</keyword>
<dbReference type="PANTHER" id="PTHR34212:SF1">
    <property type="entry name" value="OS06G0106900 PROTEIN"/>
    <property type="match status" value="1"/>
</dbReference>